<proteinExistence type="predicted"/>
<dbReference type="eggNOG" id="ENOG5030GHG">
    <property type="taxonomic scope" value="Bacteria"/>
</dbReference>
<evidence type="ECO:0008006" key="4">
    <source>
        <dbReference type="Google" id="ProtNLM"/>
    </source>
</evidence>
<dbReference type="Proteomes" id="UP000005090">
    <property type="component" value="Chromosome"/>
</dbReference>
<evidence type="ECO:0000256" key="1">
    <source>
        <dbReference type="SAM" id="SignalP"/>
    </source>
</evidence>
<dbReference type="RefSeq" id="WP_005371120.1">
    <property type="nucleotide sequence ID" value="NZ_CM001475.1"/>
</dbReference>
<name>H8GLH2_METAL</name>
<evidence type="ECO:0000313" key="2">
    <source>
        <dbReference type="EMBL" id="EIC29337.1"/>
    </source>
</evidence>
<dbReference type="AlphaFoldDB" id="H8GLH2"/>
<gene>
    <name evidence="2" type="ORF">Metal_1554</name>
</gene>
<organism evidence="2 3">
    <name type="scientific">Methylomicrobium album BG8</name>
    <dbReference type="NCBI Taxonomy" id="686340"/>
    <lineage>
        <taxon>Bacteria</taxon>
        <taxon>Pseudomonadati</taxon>
        <taxon>Pseudomonadota</taxon>
        <taxon>Gammaproteobacteria</taxon>
        <taxon>Methylococcales</taxon>
        <taxon>Methylococcaceae</taxon>
        <taxon>Methylomicrobium</taxon>
    </lineage>
</organism>
<dbReference type="EMBL" id="CM001475">
    <property type="protein sequence ID" value="EIC29337.1"/>
    <property type="molecule type" value="Genomic_DNA"/>
</dbReference>
<reference evidence="2 3" key="1">
    <citation type="journal article" date="2013" name="Genome Announc.">
        <title>Genome Sequence of the Obligate Gammaproteobacterial Methanotroph Methylomicrobium album Strain BG8.</title>
        <authorList>
            <person name="Kits K.D."/>
            <person name="Kalyuzhnaya M.G."/>
            <person name="Klotz M.G."/>
            <person name="Jetten M.S."/>
            <person name="Op den Camp H.J."/>
            <person name="Vuilleumier S."/>
            <person name="Bringel F."/>
            <person name="Dispirito A.A."/>
            <person name="Murrell J.C."/>
            <person name="Bruce D."/>
            <person name="Cheng J.F."/>
            <person name="Copeland A."/>
            <person name="Goodwin L."/>
            <person name="Hauser L."/>
            <person name="Lajus A."/>
            <person name="Land M.L."/>
            <person name="Lapidus A."/>
            <person name="Lucas S."/>
            <person name="Medigue C."/>
            <person name="Pitluck S."/>
            <person name="Woyke T."/>
            <person name="Zeytun A."/>
            <person name="Stein L.Y."/>
        </authorList>
    </citation>
    <scope>NUCLEOTIDE SEQUENCE [LARGE SCALE GENOMIC DNA]</scope>
    <source>
        <strain evidence="2 3">BG8</strain>
    </source>
</reference>
<dbReference type="HOGENOM" id="CLU_1675823_0_0_6"/>
<feature type="signal peptide" evidence="1">
    <location>
        <begin position="1"/>
        <end position="22"/>
    </location>
</feature>
<protein>
    <recommendedName>
        <fullName evidence="4">Beta-lactamase-inhibitor-like PepSY-like domain-containing protein</fullName>
    </recommendedName>
</protein>
<accession>H8GLH2</accession>
<feature type="chain" id="PRO_5003613638" description="Beta-lactamase-inhibitor-like PepSY-like domain-containing protein" evidence="1">
    <location>
        <begin position="23"/>
        <end position="155"/>
    </location>
</feature>
<keyword evidence="3" id="KW-1185">Reference proteome</keyword>
<dbReference type="SUPFAM" id="SSF160574">
    <property type="entry name" value="BT0923-like"/>
    <property type="match status" value="1"/>
</dbReference>
<keyword evidence="1" id="KW-0732">Signal</keyword>
<evidence type="ECO:0000313" key="3">
    <source>
        <dbReference type="Proteomes" id="UP000005090"/>
    </source>
</evidence>
<sequence>MRQFFLGSLLAAAAFAAFPVHAEVLGKDGLPAPVVDQLYKKHPNAADISVLPKKHFNQELYQIHFKDGEESLIEYYRKNGHFFVSAPVIDPSGLLPPGTLENLKAEFPNHEIEEAIQIANPNGAGEEFDFTLDVSGTRWAVSVGGDGKIIEKERF</sequence>